<accession>A0A316VA57</accession>
<organism evidence="1 2">
    <name type="scientific">Meira miltonrushii</name>
    <dbReference type="NCBI Taxonomy" id="1280837"/>
    <lineage>
        <taxon>Eukaryota</taxon>
        <taxon>Fungi</taxon>
        <taxon>Dikarya</taxon>
        <taxon>Basidiomycota</taxon>
        <taxon>Ustilaginomycotina</taxon>
        <taxon>Exobasidiomycetes</taxon>
        <taxon>Exobasidiales</taxon>
        <taxon>Brachybasidiaceae</taxon>
        <taxon>Meira</taxon>
    </lineage>
</organism>
<sequence length="85" mass="9566">MIISHSTGINLIQPASISFNRHQSLVTRDPPIVQSVSHTSLLKSSHNIDRGSQHKHDPHHFMERAHKYERLNGVQVSQDLPLSIG</sequence>
<name>A0A316VA57_9BASI</name>
<dbReference type="EMBL" id="KZ819604">
    <property type="protein sequence ID" value="PWN34457.1"/>
    <property type="molecule type" value="Genomic_DNA"/>
</dbReference>
<reference evidence="1 2" key="1">
    <citation type="journal article" date="2018" name="Mol. Biol. Evol.">
        <title>Broad Genomic Sampling Reveals a Smut Pathogenic Ancestry of the Fungal Clade Ustilaginomycotina.</title>
        <authorList>
            <person name="Kijpornyongpan T."/>
            <person name="Mondo S.J."/>
            <person name="Barry K."/>
            <person name="Sandor L."/>
            <person name="Lee J."/>
            <person name="Lipzen A."/>
            <person name="Pangilinan J."/>
            <person name="LaButti K."/>
            <person name="Hainaut M."/>
            <person name="Henrissat B."/>
            <person name="Grigoriev I.V."/>
            <person name="Spatafora J.W."/>
            <person name="Aime M.C."/>
        </authorList>
    </citation>
    <scope>NUCLEOTIDE SEQUENCE [LARGE SCALE GENOMIC DNA]</scope>
    <source>
        <strain evidence="1 2">MCA 3882</strain>
    </source>
</reference>
<gene>
    <name evidence="1" type="ORF">FA14DRAFT_72703</name>
</gene>
<protein>
    <submittedName>
        <fullName evidence="1">Uncharacterized protein</fullName>
    </submittedName>
</protein>
<keyword evidence="2" id="KW-1185">Reference proteome</keyword>
<dbReference type="Proteomes" id="UP000245771">
    <property type="component" value="Unassembled WGS sequence"/>
</dbReference>
<dbReference type="AlphaFoldDB" id="A0A316VA57"/>
<dbReference type="RefSeq" id="XP_025354759.1">
    <property type="nucleotide sequence ID" value="XM_025502777.1"/>
</dbReference>
<proteinExistence type="predicted"/>
<evidence type="ECO:0000313" key="1">
    <source>
        <dbReference type="EMBL" id="PWN34457.1"/>
    </source>
</evidence>
<dbReference type="InParanoid" id="A0A316VA57"/>
<evidence type="ECO:0000313" key="2">
    <source>
        <dbReference type="Proteomes" id="UP000245771"/>
    </source>
</evidence>
<dbReference type="GeneID" id="37024558"/>